<dbReference type="Proteomes" id="UP001260072">
    <property type="component" value="Unassembled WGS sequence"/>
</dbReference>
<reference evidence="3" key="1">
    <citation type="submission" date="2023-07" db="EMBL/GenBank/DDBJ databases">
        <title>Description of three actinobacteria isolated from air of manufacturing shop in a pharmaceutical factory.</title>
        <authorList>
            <person name="Zhang D.-F."/>
        </authorList>
    </citation>
    <scope>NUCLEOTIDE SEQUENCE [LARGE SCALE GENOMIC DNA]</scope>
    <source>
        <strain evidence="3">CCTCC AB 2011122</strain>
    </source>
</reference>
<keyword evidence="3" id="KW-1185">Reference proteome</keyword>
<feature type="transmembrane region" description="Helical" evidence="1">
    <location>
        <begin position="138"/>
        <end position="161"/>
    </location>
</feature>
<dbReference type="RefSeq" id="WP_310519941.1">
    <property type="nucleotide sequence ID" value="NZ_BAABBS010000003.1"/>
</dbReference>
<keyword evidence="1" id="KW-0812">Transmembrane</keyword>
<gene>
    <name evidence="2" type="ORF">RH861_04490</name>
</gene>
<feature type="transmembrane region" description="Helical" evidence="1">
    <location>
        <begin position="167"/>
        <end position="187"/>
    </location>
</feature>
<sequence length="221" mass="22528">MTSTSTAPPPSRLADDRFFVPIRPAALRVAAVTAVAFVLGGATSFGQAFLPAELASLANSASGWTMPTAVLVFLSARRRPEAALTGALAFVALTVGYAVVSGWRGFPFDPVVWGVIGIVTGPVVGVAAHALRRRPMEAAVGAGVLAGILIGEGAYGLVVVAETTSPVYWWAVIVLGAVLVVAMAVRLRSAVPVALMGFTTAVVAGGFILAFLALPLVFAAL</sequence>
<dbReference type="InterPro" id="IPR045393">
    <property type="entry name" value="DUF6518"/>
</dbReference>
<dbReference type="Pfam" id="PF20128">
    <property type="entry name" value="DUF6518"/>
    <property type="match status" value="1"/>
</dbReference>
<name>A0ABU1FHU1_9MICO</name>
<protein>
    <submittedName>
        <fullName evidence="2">DUF6518 family protein</fullName>
    </submittedName>
</protein>
<dbReference type="EMBL" id="JAVKGS010000001">
    <property type="protein sequence ID" value="MDR5691317.1"/>
    <property type="molecule type" value="Genomic_DNA"/>
</dbReference>
<evidence type="ECO:0000313" key="3">
    <source>
        <dbReference type="Proteomes" id="UP001260072"/>
    </source>
</evidence>
<feature type="transmembrane region" description="Helical" evidence="1">
    <location>
        <begin position="112"/>
        <end position="131"/>
    </location>
</feature>
<feature type="transmembrane region" description="Helical" evidence="1">
    <location>
        <begin position="82"/>
        <end position="100"/>
    </location>
</feature>
<evidence type="ECO:0000313" key="2">
    <source>
        <dbReference type="EMBL" id="MDR5691317.1"/>
    </source>
</evidence>
<accession>A0ABU1FHU1</accession>
<feature type="transmembrane region" description="Helical" evidence="1">
    <location>
        <begin position="25"/>
        <end position="50"/>
    </location>
</feature>
<evidence type="ECO:0000256" key="1">
    <source>
        <dbReference type="SAM" id="Phobius"/>
    </source>
</evidence>
<keyword evidence="1" id="KW-1133">Transmembrane helix</keyword>
<proteinExistence type="predicted"/>
<comment type="caution">
    <text evidence="2">The sequence shown here is derived from an EMBL/GenBank/DDBJ whole genome shotgun (WGS) entry which is preliminary data.</text>
</comment>
<organism evidence="2 3">
    <name type="scientific">Agromyces indicus</name>
    <dbReference type="NCBI Taxonomy" id="758919"/>
    <lineage>
        <taxon>Bacteria</taxon>
        <taxon>Bacillati</taxon>
        <taxon>Actinomycetota</taxon>
        <taxon>Actinomycetes</taxon>
        <taxon>Micrococcales</taxon>
        <taxon>Microbacteriaceae</taxon>
        <taxon>Agromyces</taxon>
    </lineage>
</organism>
<feature type="transmembrane region" description="Helical" evidence="1">
    <location>
        <begin position="194"/>
        <end position="218"/>
    </location>
</feature>
<feature type="transmembrane region" description="Helical" evidence="1">
    <location>
        <begin position="56"/>
        <end position="75"/>
    </location>
</feature>
<keyword evidence="1" id="KW-0472">Membrane</keyword>